<dbReference type="Pfam" id="PF14331">
    <property type="entry name" value="IcmF-related_N"/>
    <property type="match status" value="1"/>
</dbReference>
<dbReference type="RefSeq" id="WP_122231032.1">
    <property type="nucleotide sequence ID" value="NZ_RDQO01000005.1"/>
</dbReference>
<evidence type="ECO:0000259" key="3">
    <source>
        <dbReference type="Pfam" id="PF14331"/>
    </source>
</evidence>
<dbReference type="PANTHER" id="PTHR36153">
    <property type="entry name" value="INNER MEMBRANE PROTEIN-RELATED"/>
    <property type="match status" value="1"/>
</dbReference>
<feature type="compositionally biased region" description="Low complexity" evidence="1">
    <location>
        <begin position="1104"/>
        <end position="1121"/>
    </location>
</feature>
<evidence type="ECO:0000313" key="5">
    <source>
        <dbReference type="Proteomes" id="UP000278006"/>
    </source>
</evidence>
<comment type="caution">
    <text evidence="4">The sequence shown here is derived from an EMBL/GenBank/DDBJ whole genome shotgun (WGS) entry which is preliminary data.</text>
</comment>
<proteinExistence type="predicted"/>
<dbReference type="InterPro" id="IPR025743">
    <property type="entry name" value="TssM1_N"/>
</dbReference>
<feature type="domain" description="Type VI secretion system component TssM1 N-terminal" evidence="3">
    <location>
        <begin position="202"/>
        <end position="433"/>
    </location>
</feature>
<reference evidence="4 5" key="1">
    <citation type="submission" date="2018-10" db="EMBL/GenBank/DDBJ databases">
        <title>Draft genome of Cortibacter populi DSM10536.</title>
        <authorList>
            <person name="Bernier A.-M."/>
            <person name="Bernard K."/>
        </authorList>
    </citation>
    <scope>NUCLEOTIDE SEQUENCE [LARGE SCALE GENOMIC DNA]</scope>
    <source>
        <strain evidence="4 5">DSM 105136</strain>
    </source>
</reference>
<name>A0A3M6QME3_9BURK</name>
<dbReference type="OrthoDB" id="9758229at2"/>
<accession>A0A3M6QME3</accession>
<keyword evidence="2" id="KW-0812">Transmembrane</keyword>
<evidence type="ECO:0000256" key="1">
    <source>
        <dbReference type="SAM" id="MobiDB-lite"/>
    </source>
</evidence>
<dbReference type="InterPro" id="IPR053156">
    <property type="entry name" value="T6SS_TssM-like"/>
</dbReference>
<evidence type="ECO:0000313" key="4">
    <source>
        <dbReference type="EMBL" id="RMX04240.1"/>
    </source>
</evidence>
<keyword evidence="2" id="KW-1133">Transmembrane helix</keyword>
<feature type="transmembrane region" description="Helical" evidence="2">
    <location>
        <begin position="24"/>
        <end position="44"/>
    </location>
</feature>
<feature type="region of interest" description="Disordered" evidence="1">
    <location>
        <begin position="1095"/>
        <end position="1121"/>
    </location>
</feature>
<dbReference type="AlphaFoldDB" id="A0A3M6QME3"/>
<sequence length="1215" mass="132495">MKPIIHILQGWASLIRLPGPPKGALRLTLAAISLLLLLGLLGWLLLGGTRWLPARFWQLAALCTIALGVLWWFLVGARRLSRRGLARKHAGDLAPGDVAQETATLEAMRASVRQARQTILRSPEIGKGREPLYRIPWLLFVGDAAAEVHGLLQTASASSPFPGPATAAALAPQRQPWQWWFFKSMIAIETAPELVCDSSARRERGIWYHALLQLAQEREHLPLNGIVVCVGAATLQAGTNAIKPVAMRLRRLVDETLEHLQLQLPVYLVVTGLEKLPGYTPFRDMLPPEALQRALGHCLPGQQAVSAATSAELDAVFAPIAERLHALRLTALRQQHEAAGRRAIFEFVRQFGDLQSGLQSLVQLMLEDNPFQRTPRWRGLYFTAAGAEQAGQAPAGGAFTADLFTRFLPADQPLASASLKGRAGRMGVAAIGVAAMLGFSTLLAHSLQGVRQDDSALLAQTRSACLEPSDAGASSRIAWVAHCGRAVEQLEAAQQHSGLGFGLRRADQSIASTKQTLLRDFSNLILAPYEQVIEADLARGLAGVEHLLAISQRLRLLENCRQRTDACGTIELVHNTAFDPRARVYSPFLSGEQDVGFSRRQADALFTTYLGYLRWQSPGALDAETRRLQAVLARLLAHRIPSVEQLQQWAQARFDDVQLRDFWLPEDRVVGSDEAALARVSAAFTLPVWQGHMQPMLATASRASPQHAAALAALRGDYLHAYQRAWGQFNARFQDGQQFWRGAHEQLVARAAQPRDNPYHKLDQALQEHVLALPLQLPLASYWQTQWAQARQNWLGAWRPLGRFIGQGSASVANGLTSPWWTEPRQPPAAWVPAWLESRAALDTEAVRNATARSYLRLAQKDNAAELYQDTAGLFRSLAGGAAAIPGQAITSPGAQDLALLLLAAEKPPDRYATRFSGDDLQAWSIVQGPARLVLSLAMQRTGSYLQARWRESVHDPLQGLPPPQRREQLNGPNGRLAAFTKDWLAPFVTDTEHAPRQVAGVQLPLAPAFVGMLAAARQFQPADPLRAFPAGFVQFQGPSRFGRQSEGTGGSQLEIVCQDRSFGATSQGESLADGRTQVFWAPQSCPQVRLRIALPDPPPGPAADPAADDGLAGMPSAQTATPAAQAPRLTLLYQGTDSFPALLRDFRSGSHTFTLADFRDSYTPAQWAQLQPALALAGITQVRVFLSVVPTAEMERHLAGAGLATELPENILES</sequence>
<gene>
    <name evidence="4" type="ORF">D8I35_15735</name>
</gene>
<protein>
    <recommendedName>
        <fullName evidence="3">Type VI secretion system component TssM1 N-terminal domain-containing protein</fullName>
    </recommendedName>
</protein>
<keyword evidence="5" id="KW-1185">Reference proteome</keyword>
<dbReference type="PANTHER" id="PTHR36153:SF1">
    <property type="entry name" value="TYPE VI SECRETION SYSTEM COMPONENT TSSM1"/>
    <property type="match status" value="1"/>
</dbReference>
<keyword evidence="2" id="KW-0472">Membrane</keyword>
<feature type="transmembrane region" description="Helical" evidence="2">
    <location>
        <begin position="56"/>
        <end position="77"/>
    </location>
</feature>
<organism evidence="4 5">
    <name type="scientific">Corticibacter populi</name>
    <dbReference type="NCBI Taxonomy" id="1550736"/>
    <lineage>
        <taxon>Bacteria</taxon>
        <taxon>Pseudomonadati</taxon>
        <taxon>Pseudomonadota</taxon>
        <taxon>Betaproteobacteria</taxon>
        <taxon>Burkholderiales</taxon>
        <taxon>Comamonadaceae</taxon>
        <taxon>Corticibacter</taxon>
    </lineage>
</organism>
<evidence type="ECO:0000256" key="2">
    <source>
        <dbReference type="SAM" id="Phobius"/>
    </source>
</evidence>
<dbReference type="Proteomes" id="UP000278006">
    <property type="component" value="Unassembled WGS sequence"/>
</dbReference>
<dbReference type="EMBL" id="RDQO01000005">
    <property type="protein sequence ID" value="RMX04240.1"/>
    <property type="molecule type" value="Genomic_DNA"/>
</dbReference>